<protein>
    <submittedName>
        <fullName evidence="1">Uncharacterized protein</fullName>
    </submittedName>
</protein>
<keyword evidence="2" id="KW-1185">Reference proteome</keyword>
<evidence type="ECO:0000313" key="1">
    <source>
        <dbReference type="EMBL" id="GIY90965.1"/>
    </source>
</evidence>
<dbReference type="Proteomes" id="UP001054837">
    <property type="component" value="Unassembled WGS sequence"/>
</dbReference>
<gene>
    <name evidence="1" type="ORF">CDAR_491571</name>
</gene>
<reference evidence="1 2" key="1">
    <citation type="submission" date="2021-06" db="EMBL/GenBank/DDBJ databases">
        <title>Caerostris darwini draft genome.</title>
        <authorList>
            <person name="Kono N."/>
            <person name="Arakawa K."/>
        </authorList>
    </citation>
    <scope>NUCLEOTIDE SEQUENCE [LARGE SCALE GENOMIC DNA]</scope>
</reference>
<organism evidence="1 2">
    <name type="scientific">Caerostris darwini</name>
    <dbReference type="NCBI Taxonomy" id="1538125"/>
    <lineage>
        <taxon>Eukaryota</taxon>
        <taxon>Metazoa</taxon>
        <taxon>Ecdysozoa</taxon>
        <taxon>Arthropoda</taxon>
        <taxon>Chelicerata</taxon>
        <taxon>Arachnida</taxon>
        <taxon>Araneae</taxon>
        <taxon>Araneomorphae</taxon>
        <taxon>Entelegynae</taxon>
        <taxon>Araneoidea</taxon>
        <taxon>Araneidae</taxon>
        <taxon>Caerostris</taxon>
    </lineage>
</organism>
<comment type="caution">
    <text evidence="1">The sequence shown here is derived from an EMBL/GenBank/DDBJ whole genome shotgun (WGS) entry which is preliminary data.</text>
</comment>
<sequence length="130" mass="14940">MSGVEVFRKPNIRCGGIQKTKYPVWRYSENLVSGGEVFRKTNIRWRGIQKNKYPVASAEEIQCYIQCGTLPVLFIVIGYPVLCIQFRRHPVHRIFIIETCMAFRVPVLLIFVDSSVVEQQQAAGVLPSFY</sequence>
<name>A0AAV4X9U9_9ARAC</name>
<dbReference type="AlphaFoldDB" id="A0AAV4X9U9"/>
<proteinExistence type="predicted"/>
<dbReference type="EMBL" id="BPLQ01015723">
    <property type="protein sequence ID" value="GIY90965.1"/>
    <property type="molecule type" value="Genomic_DNA"/>
</dbReference>
<evidence type="ECO:0000313" key="2">
    <source>
        <dbReference type="Proteomes" id="UP001054837"/>
    </source>
</evidence>
<accession>A0AAV4X9U9</accession>